<dbReference type="Proteomes" id="UP001199044">
    <property type="component" value="Unassembled WGS sequence"/>
</dbReference>
<evidence type="ECO:0000256" key="7">
    <source>
        <dbReference type="ARBA" id="ARBA00023049"/>
    </source>
</evidence>
<evidence type="ECO:0000256" key="8">
    <source>
        <dbReference type="ARBA" id="ARBA00023145"/>
    </source>
</evidence>
<feature type="signal peptide" evidence="9">
    <location>
        <begin position="1"/>
        <end position="19"/>
    </location>
</feature>
<proteinExistence type="inferred from homology"/>
<evidence type="ECO:0000256" key="4">
    <source>
        <dbReference type="ARBA" id="ARBA00022729"/>
    </source>
</evidence>
<reference evidence="16" key="1">
    <citation type="submission" date="2023-07" db="EMBL/GenBank/DDBJ databases">
        <title>Molecular identification of indigenous halophilic bacteria isolated from red sea cost, biodegradation of synthetic dyes and assessment of degraded metabolite toxicity.</title>
        <authorList>
            <person name="Chaieb K."/>
            <person name="Altayb H.N."/>
        </authorList>
    </citation>
    <scope>NUCLEOTIDE SEQUENCE [LARGE SCALE GENOMIC DNA]</scope>
    <source>
        <strain evidence="16">K20</strain>
    </source>
</reference>
<evidence type="ECO:0000256" key="2">
    <source>
        <dbReference type="ARBA" id="ARBA00022670"/>
    </source>
</evidence>
<dbReference type="Gene3D" id="1.10.390.10">
    <property type="entry name" value="Neutral Protease Domain 2"/>
    <property type="match status" value="1"/>
</dbReference>
<dbReference type="InterPro" id="IPR027268">
    <property type="entry name" value="Peptidase_M4/M1_CTD_sf"/>
</dbReference>
<dbReference type="InterPro" id="IPR011096">
    <property type="entry name" value="FTP_domain"/>
</dbReference>
<evidence type="ECO:0000256" key="6">
    <source>
        <dbReference type="ARBA" id="ARBA00022833"/>
    </source>
</evidence>
<dbReference type="PRINTS" id="PR00730">
    <property type="entry name" value="THERMOLYSIN"/>
</dbReference>
<evidence type="ECO:0000259" key="12">
    <source>
        <dbReference type="Pfam" id="PF02868"/>
    </source>
</evidence>
<evidence type="ECO:0000256" key="10">
    <source>
        <dbReference type="SAM" id="MobiDB-lite"/>
    </source>
</evidence>
<keyword evidence="9" id="KW-0964">Secreted</keyword>
<evidence type="ECO:0000313" key="15">
    <source>
        <dbReference type="EMBL" id="MCA2016526.1"/>
    </source>
</evidence>
<comment type="similarity">
    <text evidence="1 9">Belongs to the peptidase M4 family.</text>
</comment>
<comment type="subcellular location">
    <subcellularLocation>
        <location evidence="9">Secreted</location>
    </subcellularLocation>
</comment>
<evidence type="ECO:0000256" key="1">
    <source>
        <dbReference type="ARBA" id="ARBA00009388"/>
    </source>
</evidence>
<name>A0ABS7YLG7_9VIBR</name>
<evidence type="ECO:0000313" key="16">
    <source>
        <dbReference type="Proteomes" id="UP001199044"/>
    </source>
</evidence>
<evidence type="ECO:0000259" key="13">
    <source>
        <dbReference type="Pfam" id="PF04151"/>
    </source>
</evidence>
<dbReference type="EMBL" id="JAIWIU010000061">
    <property type="protein sequence ID" value="MCA2016526.1"/>
    <property type="molecule type" value="Genomic_DNA"/>
</dbReference>
<sequence>MKLSAIACAIIASSFISSAAFSATIENIKPNSSESNSISPTSNPASSLGLSSQSFKAQNTISVGDKTKARIKQYYKGVPVYGHSMVAEVTGQGLYSNLSGKYVKGIDTDLGSVTPKLNDKQAINTVLEQLGVETADRSSANLYIWLDGSNTAHLAYLVDIFVSDPEPSRPFTIVDANDGTILKQWQQLAHDQNATGPGGNIKTGEYYYGTDYGYLIVNDSCQMNNDNVKTINMNNRTSGGSVVEFSCPDSSENYVNGAYSAENDAHYFGGVIFDMYNDWFNTSPLTFQLEMRVHYGSSYENAFWDGTGMTFGDGGSTFYPLVSLDVSAHEVSHGFTEQNSNLNYDGESGGINEAFSDMAGEAAEYYMKGENDWKVGAEIYKASGALRYMDQPSKDGASIDTADDYYNGLDVHYSSGVFNRAFYLLATTSGWDTKKAFEVFVKANQLYWNATSGFDDAACGVVQATDDLGYDSSDVTTAFTKVGVDASCSDSGDDDSSVSELTNGEPVTGLSGSRGSAQYWTVTVPSGASNLVIKTSGGSGDSDLYVKFGSNPTTSSYDCRPYRTGTSETCRFSSPSTGTYHIMLNGYAAYSGVTLSASYND</sequence>
<keyword evidence="2 9" id="KW-0645">Protease</keyword>
<keyword evidence="4 9" id="KW-0732">Signal</keyword>
<dbReference type="Pfam" id="PF04151">
    <property type="entry name" value="PPC"/>
    <property type="match status" value="1"/>
</dbReference>
<accession>A0ABS7YLG7</accession>
<comment type="caution">
    <text evidence="15">The sequence shown here is derived from an EMBL/GenBank/DDBJ whole genome shotgun (WGS) entry which is preliminary data.</text>
</comment>
<dbReference type="Gene3D" id="3.10.170.10">
    <property type="match status" value="1"/>
</dbReference>
<dbReference type="PANTHER" id="PTHR33794">
    <property type="entry name" value="BACILLOLYSIN"/>
    <property type="match status" value="1"/>
</dbReference>
<dbReference type="InterPro" id="IPR023612">
    <property type="entry name" value="Peptidase_M4"/>
</dbReference>
<keyword evidence="16" id="KW-1185">Reference proteome</keyword>
<protein>
    <recommendedName>
        <fullName evidence="9">Neutral metalloproteinase</fullName>
        <ecNumber evidence="9">3.4.24.-</ecNumber>
    </recommendedName>
</protein>
<feature type="domain" description="FTP" evidence="14">
    <location>
        <begin position="59"/>
        <end position="101"/>
    </location>
</feature>
<dbReference type="Pfam" id="PF01447">
    <property type="entry name" value="Peptidase_M4"/>
    <property type="match status" value="1"/>
</dbReference>
<evidence type="ECO:0000259" key="14">
    <source>
        <dbReference type="Pfam" id="PF07504"/>
    </source>
</evidence>
<dbReference type="InterPro" id="IPR013856">
    <property type="entry name" value="Peptidase_M4_domain"/>
</dbReference>
<evidence type="ECO:0000256" key="9">
    <source>
        <dbReference type="RuleBase" id="RU366073"/>
    </source>
</evidence>
<feature type="domain" description="Peptidase M4 C-terminal" evidence="12">
    <location>
        <begin position="340"/>
        <end position="484"/>
    </location>
</feature>
<keyword evidence="3" id="KW-0479">Metal-binding</keyword>
<dbReference type="RefSeq" id="WP_225250516.1">
    <property type="nucleotide sequence ID" value="NZ_JAIWIU010000061.1"/>
</dbReference>
<dbReference type="InterPro" id="IPR001570">
    <property type="entry name" value="Peptidase_M4_C_domain"/>
</dbReference>
<dbReference type="Pfam" id="PF02868">
    <property type="entry name" value="Peptidase_M4_C"/>
    <property type="match status" value="1"/>
</dbReference>
<feature type="compositionally biased region" description="Low complexity" evidence="10">
    <location>
        <begin position="30"/>
        <end position="44"/>
    </location>
</feature>
<dbReference type="CDD" id="cd09597">
    <property type="entry name" value="M4_TLP"/>
    <property type="match status" value="1"/>
</dbReference>
<dbReference type="Gene3D" id="2.60.120.380">
    <property type="match status" value="1"/>
</dbReference>
<evidence type="ECO:0000259" key="11">
    <source>
        <dbReference type="Pfam" id="PF01447"/>
    </source>
</evidence>
<feature type="region of interest" description="Disordered" evidence="10">
    <location>
        <begin position="30"/>
        <end position="51"/>
    </location>
</feature>
<keyword evidence="7 9" id="KW-0482">Metalloprotease</keyword>
<feature type="domain" description="Peptidase C-terminal archaeal/bacterial" evidence="13">
    <location>
        <begin position="518"/>
        <end position="585"/>
    </location>
</feature>
<dbReference type="PANTHER" id="PTHR33794:SF1">
    <property type="entry name" value="BACILLOLYSIN"/>
    <property type="match status" value="1"/>
</dbReference>
<dbReference type="InterPro" id="IPR007280">
    <property type="entry name" value="Peptidase_C_arc/bac"/>
</dbReference>
<feature type="chain" id="PRO_5044995464" description="Neutral metalloproteinase" evidence="9">
    <location>
        <begin position="20"/>
        <end position="601"/>
    </location>
</feature>
<dbReference type="Gene3D" id="3.10.450.40">
    <property type="match status" value="1"/>
</dbReference>
<comment type="function">
    <text evidence="9">Extracellular zinc metalloprotease.</text>
</comment>
<dbReference type="InterPro" id="IPR050728">
    <property type="entry name" value="Zinc_Metalloprotease_M4"/>
</dbReference>
<feature type="domain" description="Peptidase M4" evidence="11">
    <location>
        <begin position="202"/>
        <end position="337"/>
    </location>
</feature>
<keyword evidence="6 9" id="KW-0862">Zinc</keyword>
<dbReference type="Gene3D" id="3.10.450.490">
    <property type="match status" value="1"/>
</dbReference>
<keyword evidence="5 9" id="KW-0378">Hydrolase</keyword>
<gene>
    <name evidence="15" type="ORF">LDJ79_10410</name>
</gene>
<dbReference type="EC" id="3.4.24.-" evidence="9"/>
<evidence type="ECO:0000256" key="5">
    <source>
        <dbReference type="ARBA" id="ARBA00022801"/>
    </source>
</evidence>
<dbReference type="Pfam" id="PF07504">
    <property type="entry name" value="FTP"/>
    <property type="match status" value="1"/>
</dbReference>
<evidence type="ECO:0000256" key="3">
    <source>
        <dbReference type="ARBA" id="ARBA00022723"/>
    </source>
</evidence>
<organism evidence="15 16">
    <name type="scientific">Vibrio tritonius</name>
    <dbReference type="NCBI Taxonomy" id="1435069"/>
    <lineage>
        <taxon>Bacteria</taxon>
        <taxon>Pseudomonadati</taxon>
        <taxon>Pseudomonadota</taxon>
        <taxon>Gammaproteobacteria</taxon>
        <taxon>Vibrionales</taxon>
        <taxon>Vibrionaceae</taxon>
        <taxon>Vibrio</taxon>
    </lineage>
</organism>
<dbReference type="SUPFAM" id="SSF55486">
    <property type="entry name" value="Metalloproteases ('zincins'), catalytic domain"/>
    <property type="match status" value="1"/>
</dbReference>
<keyword evidence="8" id="KW-0865">Zymogen</keyword>
<comment type="cofactor">
    <cofactor evidence="9">
        <name>Zn(2+)</name>
        <dbReference type="ChEBI" id="CHEBI:29105"/>
    </cofactor>
</comment>
<feature type="region of interest" description="Disordered" evidence="10">
    <location>
        <begin position="487"/>
        <end position="514"/>
    </location>
</feature>